<evidence type="ECO:0000256" key="6">
    <source>
        <dbReference type="ARBA" id="ARBA00023239"/>
    </source>
</evidence>
<evidence type="ECO:0000313" key="11">
    <source>
        <dbReference type="Proteomes" id="UP000644507"/>
    </source>
</evidence>
<evidence type="ECO:0000256" key="4">
    <source>
        <dbReference type="ARBA" id="ARBA00011990"/>
    </source>
</evidence>
<proteinExistence type="inferred from homology"/>
<feature type="region of interest" description="Disordered" evidence="8">
    <location>
        <begin position="156"/>
        <end position="175"/>
    </location>
</feature>
<dbReference type="InterPro" id="IPR016040">
    <property type="entry name" value="NAD(P)-bd_dom"/>
</dbReference>
<comment type="cofactor">
    <cofactor evidence="2 7">
        <name>NAD(+)</name>
        <dbReference type="ChEBI" id="CHEBI:57540"/>
    </cofactor>
</comment>
<dbReference type="CDD" id="cd05246">
    <property type="entry name" value="dTDP_GD_SDR_e"/>
    <property type="match status" value="1"/>
</dbReference>
<evidence type="ECO:0000313" key="10">
    <source>
        <dbReference type="EMBL" id="GHC64315.1"/>
    </source>
</evidence>
<dbReference type="Proteomes" id="UP000644507">
    <property type="component" value="Unassembled WGS sequence"/>
</dbReference>
<dbReference type="NCBIfam" id="TIGR01181">
    <property type="entry name" value="dTDP_gluc_dehyt"/>
    <property type="match status" value="1"/>
</dbReference>
<evidence type="ECO:0000256" key="7">
    <source>
        <dbReference type="RuleBase" id="RU004473"/>
    </source>
</evidence>
<dbReference type="InterPro" id="IPR036291">
    <property type="entry name" value="NAD(P)-bd_dom_sf"/>
</dbReference>
<dbReference type="Gene3D" id="3.90.25.10">
    <property type="entry name" value="UDP-galactose 4-epimerase, domain 1"/>
    <property type="match status" value="1"/>
</dbReference>
<evidence type="ECO:0000256" key="8">
    <source>
        <dbReference type="SAM" id="MobiDB-lite"/>
    </source>
</evidence>
<sequence length="345" mass="38877">MPHFSKKETISLRRMLYPLPSFMRNLKSILLTGGAGFVGSSLARHLLKESELENLVILDKLTYAGRRDNLMLPEQDPRCHFVQGDVCDAELVKRLFAEHSFTGILHLAAESHVDRSIERAGDFVQTNVLGTSVLLDAAREHGTPLLHCSTDEVYGPIPSPEKAKEDHPLHPSSPYAASKASADLLCLAAHRTHGTEVVITRCTNNYGPRQHPEKLVPLLIQRALRDEKLPIYGNGLQIRDWIHVDDHCMGLIAAWRRGKSGQIYHFAGHRERTNLGMARSILDALRKPHTLIEHVGDRPGHDERYALDTEKSMMWFGWQPTIDFREAFPETVRALSVDLRDDSSL</sequence>
<dbReference type="EC" id="4.2.1.46" evidence="4 7"/>
<evidence type="ECO:0000256" key="2">
    <source>
        <dbReference type="ARBA" id="ARBA00001911"/>
    </source>
</evidence>
<protein>
    <recommendedName>
        <fullName evidence="4 7">dTDP-glucose 4,6-dehydratase</fullName>
        <ecNumber evidence="4 7">4.2.1.46</ecNumber>
    </recommendedName>
</protein>
<dbReference type="Gene3D" id="3.40.50.720">
    <property type="entry name" value="NAD(P)-binding Rossmann-like Domain"/>
    <property type="match status" value="1"/>
</dbReference>
<organism evidence="10 11">
    <name type="scientific">Roseibacillus persicicus</name>
    <dbReference type="NCBI Taxonomy" id="454148"/>
    <lineage>
        <taxon>Bacteria</taxon>
        <taxon>Pseudomonadati</taxon>
        <taxon>Verrucomicrobiota</taxon>
        <taxon>Verrucomicrobiia</taxon>
        <taxon>Verrucomicrobiales</taxon>
        <taxon>Verrucomicrobiaceae</taxon>
        <taxon>Roseibacillus</taxon>
    </lineage>
</organism>
<dbReference type="PANTHER" id="PTHR43000">
    <property type="entry name" value="DTDP-D-GLUCOSE 4,6-DEHYDRATASE-RELATED"/>
    <property type="match status" value="1"/>
</dbReference>
<keyword evidence="6 7" id="KW-0456">Lyase</keyword>
<evidence type="ECO:0000259" key="9">
    <source>
        <dbReference type="Pfam" id="PF16363"/>
    </source>
</evidence>
<name>A0A918WNW1_9BACT</name>
<reference evidence="10" key="1">
    <citation type="journal article" date="2014" name="Int. J. Syst. Evol. Microbiol.">
        <title>Complete genome sequence of Corynebacterium casei LMG S-19264T (=DSM 44701T), isolated from a smear-ripened cheese.</title>
        <authorList>
            <consortium name="US DOE Joint Genome Institute (JGI-PGF)"/>
            <person name="Walter F."/>
            <person name="Albersmeier A."/>
            <person name="Kalinowski J."/>
            <person name="Ruckert C."/>
        </authorList>
    </citation>
    <scope>NUCLEOTIDE SEQUENCE</scope>
    <source>
        <strain evidence="10">KCTC 12988</strain>
    </source>
</reference>
<feature type="domain" description="NAD(P)-binding" evidence="9">
    <location>
        <begin position="30"/>
        <end position="329"/>
    </location>
</feature>
<keyword evidence="11" id="KW-1185">Reference proteome</keyword>
<accession>A0A918WNW1</accession>
<comment type="caution">
    <text evidence="10">The sequence shown here is derived from an EMBL/GenBank/DDBJ whole genome shotgun (WGS) entry which is preliminary data.</text>
</comment>
<dbReference type="EMBL" id="BMXI01000017">
    <property type="protein sequence ID" value="GHC64315.1"/>
    <property type="molecule type" value="Genomic_DNA"/>
</dbReference>
<gene>
    <name evidence="10" type="primary">rfbB</name>
    <name evidence="10" type="ORF">GCM10007100_35030</name>
</gene>
<reference evidence="10" key="2">
    <citation type="submission" date="2020-09" db="EMBL/GenBank/DDBJ databases">
        <authorList>
            <person name="Sun Q."/>
            <person name="Kim S."/>
        </authorList>
    </citation>
    <scope>NUCLEOTIDE SEQUENCE</scope>
    <source>
        <strain evidence="10">KCTC 12988</strain>
    </source>
</reference>
<dbReference type="GO" id="GO:0008460">
    <property type="term" value="F:dTDP-glucose 4,6-dehydratase activity"/>
    <property type="evidence" value="ECO:0007669"/>
    <property type="project" value="UniProtKB-EC"/>
</dbReference>
<dbReference type="SUPFAM" id="SSF51735">
    <property type="entry name" value="NAD(P)-binding Rossmann-fold domains"/>
    <property type="match status" value="1"/>
</dbReference>
<evidence type="ECO:0000256" key="3">
    <source>
        <dbReference type="ARBA" id="ARBA00008178"/>
    </source>
</evidence>
<dbReference type="Pfam" id="PF16363">
    <property type="entry name" value="GDP_Man_Dehyd"/>
    <property type="match status" value="1"/>
</dbReference>
<dbReference type="AlphaFoldDB" id="A0A918WNW1"/>
<dbReference type="InterPro" id="IPR005888">
    <property type="entry name" value="dTDP_Gluc_deHydtase"/>
</dbReference>
<keyword evidence="5" id="KW-0520">NAD</keyword>
<dbReference type="GO" id="GO:0009225">
    <property type="term" value="P:nucleotide-sugar metabolic process"/>
    <property type="evidence" value="ECO:0007669"/>
    <property type="project" value="InterPro"/>
</dbReference>
<comment type="similarity">
    <text evidence="3 7">Belongs to the NAD(P)-dependent epimerase/dehydratase family. dTDP-glucose dehydratase subfamily.</text>
</comment>
<evidence type="ECO:0000256" key="5">
    <source>
        <dbReference type="ARBA" id="ARBA00023027"/>
    </source>
</evidence>
<evidence type="ECO:0000256" key="1">
    <source>
        <dbReference type="ARBA" id="ARBA00001539"/>
    </source>
</evidence>
<comment type="catalytic activity">
    <reaction evidence="1 7">
        <text>dTDP-alpha-D-glucose = dTDP-4-dehydro-6-deoxy-alpha-D-glucose + H2O</text>
        <dbReference type="Rhea" id="RHEA:17221"/>
        <dbReference type="ChEBI" id="CHEBI:15377"/>
        <dbReference type="ChEBI" id="CHEBI:57477"/>
        <dbReference type="ChEBI" id="CHEBI:57649"/>
        <dbReference type="EC" id="4.2.1.46"/>
    </reaction>
</comment>